<evidence type="ECO:0000313" key="3">
    <source>
        <dbReference type="Proteomes" id="UP000204551"/>
    </source>
</evidence>
<protein>
    <submittedName>
        <fullName evidence="2">Uncharacterized protein</fullName>
    </submittedName>
</protein>
<keyword evidence="1" id="KW-0732">Signal</keyword>
<feature type="signal peptide" evidence="1">
    <location>
        <begin position="1"/>
        <end position="24"/>
    </location>
</feature>
<name>A0A221V527_9FLAO</name>
<evidence type="ECO:0000256" key="1">
    <source>
        <dbReference type="SAM" id="SignalP"/>
    </source>
</evidence>
<dbReference type="Proteomes" id="UP000204551">
    <property type="component" value="Chromosome"/>
</dbReference>
<dbReference type="AlphaFoldDB" id="A0A221V527"/>
<dbReference type="RefSeq" id="WP_093980296.1">
    <property type="nucleotide sequence ID" value="NZ_CP022515.1"/>
</dbReference>
<organism evidence="2 3">
    <name type="scientific">Arenibacter algicola</name>
    <dbReference type="NCBI Taxonomy" id="616991"/>
    <lineage>
        <taxon>Bacteria</taxon>
        <taxon>Pseudomonadati</taxon>
        <taxon>Bacteroidota</taxon>
        <taxon>Flavobacteriia</taxon>
        <taxon>Flavobacteriales</taxon>
        <taxon>Flavobacteriaceae</taxon>
        <taxon>Arenibacter</taxon>
    </lineage>
</organism>
<dbReference type="KEGG" id="aalg:AREALGSMS7_04805"/>
<dbReference type="EMBL" id="CP022515">
    <property type="protein sequence ID" value="ASO08191.1"/>
    <property type="molecule type" value="Genomic_DNA"/>
</dbReference>
<dbReference type="STRING" id="616991.GCA_000733925_02987"/>
<feature type="chain" id="PRO_5012533215" evidence="1">
    <location>
        <begin position="25"/>
        <end position="230"/>
    </location>
</feature>
<evidence type="ECO:0000313" key="2">
    <source>
        <dbReference type="EMBL" id="ASO08191.1"/>
    </source>
</evidence>
<reference evidence="2 3" key="1">
    <citation type="submission" date="2017-07" db="EMBL/GenBank/DDBJ databases">
        <title>Genome Sequence of Arenibacter algicola Strain SMS7 Isolated from a culture of the Diatom Skeletonema marinoi.</title>
        <authorList>
            <person name="Topel M."/>
            <person name="Pinder M.I.M."/>
            <person name="Johansson O.N."/>
            <person name="Kourtchenko O."/>
            <person name="Godhe A."/>
            <person name="Clarke A.K."/>
        </authorList>
    </citation>
    <scope>NUCLEOTIDE SEQUENCE [LARGE SCALE GENOMIC DNA]</scope>
    <source>
        <strain evidence="2 3">SMS7</strain>
    </source>
</reference>
<gene>
    <name evidence="2" type="ORF">AREALGSMS7_04805</name>
</gene>
<sequence length="230" mass="25491">MRLSVLAVCSFLALFIFSSFKSNKACEYAGSNIGYIQSQTEKAIATEDINMSKYFAYKALNAIVKSKSQLEDCGCEHAMELIDESSVNLTNATRATSLPGVKILLKKALDNALGGMEALHEHDSHDSRYNNDVLAMNTKTSIAEKESHKPLDNNTLEIKVDIALEKFKESLDKVVESVDCKEATAFAQNVYDICEQQLMKPNLSEGKKYYNLKTKEIAANALKKLSGCRN</sequence>
<proteinExistence type="predicted"/>
<dbReference type="eggNOG" id="ENOG502ZJUQ">
    <property type="taxonomic scope" value="Bacteria"/>
</dbReference>
<accession>A0A221V527</accession>